<accession>A0A3M0CZS6</accession>
<reference evidence="3" key="3">
    <citation type="submission" date="2018-10" db="EMBL/GenBank/DDBJ databases">
        <authorList>
            <person name="Whitman W."/>
            <person name="Huntemann M."/>
            <person name="Clum A."/>
            <person name="Pillay M."/>
            <person name="Palaniappan K."/>
            <person name="Varghese N."/>
            <person name="Mikhailova N."/>
            <person name="Stamatis D."/>
            <person name="Reddy T."/>
            <person name="Daum C."/>
            <person name="Shapiro N."/>
            <person name="Ivanova N."/>
            <person name="Kyrpides N."/>
            <person name="Woyke T."/>
        </authorList>
    </citation>
    <scope>NUCLEOTIDE SEQUENCE</scope>
    <source>
        <strain evidence="3">CGMCC 1.10124</strain>
    </source>
</reference>
<gene>
    <name evidence="3" type="ORF">ATH50_2211</name>
    <name evidence="2" type="ORF">DU502_06335</name>
</gene>
<dbReference type="Proteomes" id="UP000282007">
    <property type="component" value="Chromosome"/>
</dbReference>
<dbReference type="InterPro" id="IPR010667">
    <property type="entry name" value="Phage_T4_Gp19"/>
</dbReference>
<dbReference type="InterPro" id="IPR011747">
    <property type="entry name" value="CHP02241"/>
</dbReference>
<organism evidence="3 4">
    <name type="scientific">Haloplanus aerogenes</name>
    <dbReference type="NCBI Taxonomy" id="660522"/>
    <lineage>
        <taxon>Archaea</taxon>
        <taxon>Methanobacteriati</taxon>
        <taxon>Methanobacteriota</taxon>
        <taxon>Stenosarchaea group</taxon>
        <taxon>Halobacteria</taxon>
        <taxon>Halobacteriales</taxon>
        <taxon>Haloferacaceae</taxon>
        <taxon>Haloplanus</taxon>
    </lineage>
</organism>
<evidence type="ECO:0000313" key="2">
    <source>
        <dbReference type="EMBL" id="AZH25012.1"/>
    </source>
</evidence>
<dbReference type="Proteomes" id="UP000277326">
    <property type="component" value="Unassembled WGS sequence"/>
</dbReference>
<evidence type="ECO:0000313" key="3">
    <source>
        <dbReference type="EMBL" id="RMB13770.1"/>
    </source>
</evidence>
<reference evidence="2 5" key="2">
    <citation type="submission" date="2018-07" db="EMBL/GenBank/DDBJ databases">
        <title>Genome sequences of Haloplanus aerogenes JCM 16430T.</title>
        <authorList>
            <person name="Kim Y.B."/>
            <person name="Roh S.W."/>
        </authorList>
    </citation>
    <scope>NUCLEOTIDE SEQUENCE [LARGE SCALE GENOMIC DNA]</scope>
    <source>
        <strain evidence="2 5">JCM 16430</strain>
    </source>
</reference>
<dbReference type="RefSeq" id="WP_121920828.1">
    <property type="nucleotide sequence ID" value="NZ_CP034145.1"/>
</dbReference>
<dbReference type="PANTHER" id="PTHR38009">
    <property type="entry name" value="CONSERVED HYPOTHETICAL PHAGE TAIL PROTEIN"/>
    <property type="match status" value="1"/>
</dbReference>
<dbReference type="EMBL" id="CP034145">
    <property type="protein sequence ID" value="AZH25012.1"/>
    <property type="molecule type" value="Genomic_DNA"/>
</dbReference>
<dbReference type="EMBL" id="REFS01000004">
    <property type="protein sequence ID" value="RMB13770.1"/>
    <property type="molecule type" value="Genomic_DNA"/>
</dbReference>
<feature type="region of interest" description="Disordered" evidence="1">
    <location>
        <begin position="141"/>
        <end position="206"/>
    </location>
</feature>
<dbReference type="NCBIfam" id="TIGR02241">
    <property type="entry name" value="conserved hypothetical phage tail region protein"/>
    <property type="match status" value="1"/>
</dbReference>
<feature type="compositionally biased region" description="Basic and acidic residues" evidence="1">
    <location>
        <begin position="141"/>
        <end position="165"/>
    </location>
</feature>
<evidence type="ECO:0000313" key="4">
    <source>
        <dbReference type="Proteomes" id="UP000277326"/>
    </source>
</evidence>
<dbReference type="KEGG" id="haer:DU502_06335"/>
<feature type="compositionally biased region" description="Basic and acidic residues" evidence="1">
    <location>
        <begin position="175"/>
        <end position="206"/>
    </location>
</feature>
<protein>
    <submittedName>
        <fullName evidence="2">Phage tail protein</fullName>
    </submittedName>
    <submittedName>
        <fullName evidence="3">Phage tail-like protein</fullName>
    </submittedName>
</protein>
<dbReference type="GeneID" id="38470887"/>
<dbReference type="Pfam" id="PF06841">
    <property type="entry name" value="Phage_T4_gp19"/>
    <property type="match status" value="1"/>
</dbReference>
<evidence type="ECO:0000313" key="5">
    <source>
        <dbReference type="Proteomes" id="UP000282007"/>
    </source>
</evidence>
<proteinExistence type="predicted"/>
<evidence type="ECO:0000256" key="1">
    <source>
        <dbReference type="SAM" id="MobiDB-lite"/>
    </source>
</evidence>
<name>A0A3M0CZS6_9EURY</name>
<keyword evidence="5" id="KW-1185">Reference proteome</keyword>
<dbReference type="GO" id="GO:0005198">
    <property type="term" value="F:structural molecule activity"/>
    <property type="evidence" value="ECO:0007669"/>
    <property type="project" value="InterPro"/>
</dbReference>
<dbReference type="AlphaFoldDB" id="A0A3M0CZS6"/>
<dbReference type="PANTHER" id="PTHR38009:SF1">
    <property type="entry name" value="CONSERVED HYPOTHETICAL PHAGE TAIL PROTEIN"/>
    <property type="match status" value="1"/>
</dbReference>
<sequence length="206" mass="23427">MPDRHGPFRMARFLVEIDGIAKAGFNYCRLPTSSTAVVEYREGNDRPTPRKLAGLNEYGPLELRYGVTMDGIELAEWCRLVQQGTVDEARRAIAVVLLDEEGASAARWELRNAWPARYEAPTLDADRSAVAIETLEIVHEGVERVDMGGETDGGERRDEGERETADEPDEPETYQTKHEKPETRRTEHEKPETRRTNHDKPPKRTK</sequence>
<dbReference type="OrthoDB" id="372229at2157"/>
<reference evidence="3 4" key="1">
    <citation type="journal article" date="2015" name="Stand. Genomic Sci.">
        <title>Genomic Encyclopedia of Bacterial and Archaeal Type Strains, Phase III: the genomes of soil and plant-associated and newly described type strains.</title>
        <authorList>
            <person name="Whitman W.B."/>
            <person name="Woyke T."/>
            <person name="Klenk H.P."/>
            <person name="Zhou Y."/>
            <person name="Lilburn T.G."/>
            <person name="Beck B.J."/>
            <person name="De Vos P."/>
            <person name="Vandamme P."/>
            <person name="Eisen J.A."/>
            <person name="Garrity G."/>
            <person name="Hugenholtz P."/>
            <person name="Kyrpides N.C."/>
        </authorList>
    </citation>
    <scope>NUCLEOTIDE SEQUENCE [LARGE SCALE GENOMIC DNA]</scope>
    <source>
        <strain evidence="3 4">CGMCC 1.10124</strain>
    </source>
</reference>